<reference evidence="15" key="1">
    <citation type="submission" date="2017-01" db="EMBL/GenBank/DDBJ databases">
        <title>High-throughput sequencing uncovers low homogeneity in the biogeography of single-stranded DNA viruses.</title>
        <authorList>
            <person name="Pearson V.M."/>
            <person name="Rokyta D.R."/>
        </authorList>
    </citation>
    <scope>NUCLEOTIDE SEQUENCE</scope>
</reference>
<comment type="subcellular location">
    <subcellularLocation>
        <location evidence="1">Host nucleus</location>
    </subcellularLocation>
</comment>
<sequence>MSEFINTEAEKSTSVKKPKTFRLNTQTLFLTYPKCKMTPEQALEQLQLIVKIEVYLIAEEQHMDGTMHLHAYLRLDHKMNIKDERKFDLRLDGELYHPNMQGARSPKAVIKYVCKDGKYVTNMSQATIDEAIHNNVKVGDLYKEAMEKAKESFEEGMKVLEHSKTFRDLAIHGEAIERNMRARKKQKTEPKFSLDLFKVSFEWDKTKTLVLWGPTNTGKTSLAKALLPNALFIRHIDALKEYKTGQYTGLIFDDMSFKHWPREAQIHLLDTDNVSQINVKHSIAIIPEGTPRIITTNMMPAEILALNIMSPEECALSRRVQLEWIEKRVY</sequence>
<organism evidence="15">
    <name type="scientific">uncultured virus</name>
    <dbReference type="NCBI Taxonomy" id="340016"/>
    <lineage>
        <taxon>Viruses</taxon>
        <taxon>environmental samples</taxon>
    </lineage>
</organism>
<keyword evidence="7" id="KW-0547">Nucleotide-binding</keyword>
<evidence type="ECO:0000256" key="9">
    <source>
        <dbReference type="ARBA" id="ARBA00022801"/>
    </source>
</evidence>
<proteinExistence type="predicted"/>
<keyword evidence="6 13" id="KW-0479">Metal-binding</keyword>
<evidence type="ECO:0000256" key="5">
    <source>
        <dbReference type="ARBA" id="ARBA00022722"/>
    </source>
</evidence>
<keyword evidence="8" id="KW-0255">Endonuclease</keyword>
<keyword evidence="5" id="KW-0540">Nuclease</keyword>
<keyword evidence="9" id="KW-0378">Hydrolase</keyword>
<dbReference type="Gene3D" id="3.40.1310.20">
    <property type="match status" value="1"/>
</dbReference>
<dbReference type="EMBL" id="KY487823">
    <property type="protein sequence ID" value="AUM61719.1"/>
    <property type="molecule type" value="Genomic_DNA"/>
</dbReference>
<dbReference type="GO" id="GO:0004519">
    <property type="term" value="F:endonuclease activity"/>
    <property type="evidence" value="ECO:0007669"/>
    <property type="project" value="UniProtKB-KW"/>
</dbReference>
<feature type="active site" description="For DNA cleavage activity" evidence="12">
    <location>
        <position position="112"/>
    </location>
</feature>
<keyword evidence="4" id="KW-0235">DNA replication</keyword>
<dbReference type="InterPro" id="IPR049912">
    <property type="entry name" value="CRESS_DNA_REP"/>
</dbReference>
<keyword evidence="10" id="KW-0190">Covalent protein-DNA linkage</keyword>
<dbReference type="GO" id="GO:0016779">
    <property type="term" value="F:nucleotidyltransferase activity"/>
    <property type="evidence" value="ECO:0007669"/>
    <property type="project" value="UniProtKB-KW"/>
</dbReference>
<dbReference type="GO" id="GO:0005198">
    <property type="term" value="F:structural molecule activity"/>
    <property type="evidence" value="ECO:0007669"/>
    <property type="project" value="InterPro"/>
</dbReference>
<dbReference type="Gene3D" id="3.40.50.300">
    <property type="entry name" value="P-loop containing nucleotide triphosphate hydrolases"/>
    <property type="match status" value="1"/>
</dbReference>
<evidence type="ECO:0000256" key="1">
    <source>
        <dbReference type="ARBA" id="ARBA00004147"/>
    </source>
</evidence>
<dbReference type="PRINTS" id="PR00227">
    <property type="entry name" value="GEMCOATAL1"/>
</dbReference>
<evidence type="ECO:0000256" key="10">
    <source>
        <dbReference type="ARBA" id="ARBA00023124"/>
    </source>
</evidence>
<feature type="binding site" evidence="13">
    <location>
        <position position="60"/>
    </location>
    <ligand>
        <name>a divalent metal cation</name>
        <dbReference type="ChEBI" id="CHEBI:60240"/>
    </ligand>
</feature>
<dbReference type="Pfam" id="PF00799">
    <property type="entry name" value="Gemini_AL1"/>
    <property type="match status" value="1"/>
</dbReference>
<feature type="domain" description="CRESS-DNA virus Rep endonuclease" evidence="14">
    <location>
        <begin position="22"/>
        <end position="126"/>
    </location>
</feature>
<evidence type="ECO:0000256" key="4">
    <source>
        <dbReference type="ARBA" id="ARBA00022705"/>
    </source>
</evidence>
<evidence type="ECO:0000256" key="8">
    <source>
        <dbReference type="ARBA" id="ARBA00022759"/>
    </source>
</evidence>
<feature type="binding site" evidence="13">
    <location>
        <position position="116"/>
    </location>
    <ligand>
        <name>a divalent metal cation</name>
        <dbReference type="ChEBI" id="CHEBI:60240"/>
    </ligand>
</feature>
<evidence type="ECO:0000256" key="7">
    <source>
        <dbReference type="ARBA" id="ARBA00022741"/>
    </source>
</evidence>
<evidence type="ECO:0000256" key="2">
    <source>
        <dbReference type="ARBA" id="ARBA00022679"/>
    </source>
</evidence>
<feature type="binding site" evidence="13">
    <location>
        <position position="70"/>
    </location>
    <ligand>
        <name>a divalent metal cation</name>
        <dbReference type="ChEBI" id="CHEBI:60240"/>
    </ligand>
</feature>
<keyword evidence="3" id="KW-0548">Nucleotidyltransferase</keyword>
<protein>
    <submittedName>
        <fullName evidence="15">Rep</fullName>
    </submittedName>
</protein>
<keyword evidence="11" id="KW-0238">DNA-binding</keyword>
<dbReference type="GO" id="GO:0016787">
    <property type="term" value="F:hydrolase activity"/>
    <property type="evidence" value="ECO:0007669"/>
    <property type="project" value="UniProtKB-KW"/>
</dbReference>
<dbReference type="GO" id="GO:0042025">
    <property type="term" value="C:host cell nucleus"/>
    <property type="evidence" value="ECO:0007669"/>
    <property type="project" value="UniProtKB-SubCell"/>
</dbReference>
<feature type="binding site" evidence="13">
    <location>
        <position position="68"/>
    </location>
    <ligand>
        <name>a divalent metal cation</name>
        <dbReference type="ChEBI" id="CHEBI:60240"/>
    </ligand>
</feature>
<dbReference type="SUPFAM" id="SSF55464">
    <property type="entry name" value="Origin of replication-binding domain, RBD-like"/>
    <property type="match status" value="1"/>
</dbReference>
<evidence type="ECO:0000256" key="6">
    <source>
        <dbReference type="ARBA" id="ARBA00022723"/>
    </source>
</evidence>
<keyword evidence="2" id="KW-0808">Transferase</keyword>
<evidence type="ECO:0000313" key="15">
    <source>
        <dbReference type="EMBL" id="AUM61719.1"/>
    </source>
</evidence>
<dbReference type="InterPro" id="IPR001191">
    <property type="entry name" value="Gemini_AL1_REP"/>
</dbReference>
<name>A0A2K9LS43_9VIRU</name>
<evidence type="ECO:0000256" key="3">
    <source>
        <dbReference type="ARBA" id="ARBA00022695"/>
    </source>
</evidence>
<evidence type="ECO:0000256" key="11">
    <source>
        <dbReference type="ARBA" id="ARBA00023125"/>
    </source>
</evidence>
<dbReference type="PROSITE" id="PS52020">
    <property type="entry name" value="CRESS_DNA_REP"/>
    <property type="match status" value="1"/>
</dbReference>
<dbReference type="GO" id="GO:0000166">
    <property type="term" value="F:nucleotide binding"/>
    <property type="evidence" value="ECO:0007669"/>
    <property type="project" value="UniProtKB-KW"/>
</dbReference>
<evidence type="ECO:0000256" key="12">
    <source>
        <dbReference type="PIRSR" id="PIRSR601191-1"/>
    </source>
</evidence>
<accession>A0A2K9LS43</accession>
<dbReference type="InterPro" id="IPR027417">
    <property type="entry name" value="P-loop_NTPase"/>
</dbReference>
<comment type="cofactor">
    <cofactor evidence="13">
        <name>Mg(2+)</name>
        <dbReference type="ChEBI" id="CHEBI:18420"/>
    </cofactor>
    <cofactor evidence="13">
        <name>Mn(2+)</name>
        <dbReference type="ChEBI" id="CHEBI:29035"/>
    </cofactor>
    <text evidence="13">Divalent metal cations, possibly Mg(2+) or Mn(2+).</text>
</comment>
<dbReference type="SUPFAM" id="SSF52540">
    <property type="entry name" value="P-loop containing nucleoside triphosphate hydrolases"/>
    <property type="match status" value="1"/>
</dbReference>
<dbReference type="GO" id="GO:0046872">
    <property type="term" value="F:metal ion binding"/>
    <property type="evidence" value="ECO:0007669"/>
    <property type="project" value="UniProtKB-KW"/>
</dbReference>
<dbReference type="GO" id="GO:0006260">
    <property type="term" value="P:DNA replication"/>
    <property type="evidence" value="ECO:0007669"/>
    <property type="project" value="UniProtKB-KW"/>
</dbReference>
<dbReference type="InterPro" id="IPR001301">
    <property type="entry name" value="Gemini_AL1_CLV"/>
</dbReference>
<gene>
    <name evidence="15" type="primary">Rep</name>
</gene>
<dbReference type="PRINTS" id="PR00228">
    <property type="entry name" value="GEMCOATCLVL1"/>
</dbReference>
<evidence type="ECO:0000256" key="13">
    <source>
        <dbReference type="PIRSR" id="PIRSR601191-2"/>
    </source>
</evidence>
<dbReference type="GO" id="GO:0003677">
    <property type="term" value="F:DNA binding"/>
    <property type="evidence" value="ECO:0007669"/>
    <property type="project" value="UniProtKB-KW"/>
</dbReference>
<evidence type="ECO:0000259" key="14">
    <source>
        <dbReference type="PROSITE" id="PS52020"/>
    </source>
</evidence>